<dbReference type="Gene3D" id="3.40.50.1000">
    <property type="entry name" value="HAD superfamily/HAD-like"/>
    <property type="match status" value="1"/>
</dbReference>
<keyword evidence="4" id="KW-0460">Magnesium</keyword>
<dbReference type="RefSeq" id="WP_257084454.1">
    <property type="nucleotide sequence ID" value="NZ_CP102096.1"/>
</dbReference>
<evidence type="ECO:0000256" key="1">
    <source>
        <dbReference type="ARBA" id="ARBA00001946"/>
    </source>
</evidence>
<protein>
    <submittedName>
        <fullName evidence="6">Cof-type HAD-IIB family hydrolase</fullName>
    </submittedName>
</protein>
<dbReference type="SUPFAM" id="SSF56784">
    <property type="entry name" value="HAD-like"/>
    <property type="match status" value="1"/>
</dbReference>
<keyword evidence="3 6" id="KW-0378">Hydrolase</keyword>
<dbReference type="InterPro" id="IPR023214">
    <property type="entry name" value="HAD_sf"/>
</dbReference>
<comment type="cofactor">
    <cofactor evidence="1">
        <name>Mg(2+)</name>
        <dbReference type="ChEBI" id="CHEBI:18420"/>
    </cofactor>
</comment>
<sequence length="275" mass="30753">MSETRKDTPFRIVASDLDGTLLAPNHQLSDFSKRTLKELHNKGYTFIFATGRHHVDVAGIREISGIPAYMITSNGARVHDQNDQLMYSKNVPQELVQPVIDTIKNDPEIFIHMYKNEEWLLDREDEMLAKFHSESGFSYTRFNSSNAPTDGIAKIFFTHPAHDHEHLVTFENKLREAFGDKLNIAFSTPWCLEVMSAGVSKGDALHAVAQSLDLSLENCIAFGDGMNDVEMLSMAGKGLVMGTSHHKVKAALPENEVIGSNEDDAVAHYLHTHLF</sequence>
<dbReference type="PROSITE" id="PS01229">
    <property type="entry name" value="COF_2"/>
    <property type="match status" value="1"/>
</dbReference>
<organism evidence="6 7">
    <name type="scientific">Vibrio japonicus</name>
    <dbReference type="NCBI Taxonomy" id="1824638"/>
    <lineage>
        <taxon>Bacteria</taxon>
        <taxon>Pseudomonadati</taxon>
        <taxon>Pseudomonadota</taxon>
        <taxon>Gammaproteobacteria</taxon>
        <taxon>Vibrionales</taxon>
        <taxon>Vibrionaceae</taxon>
        <taxon>Vibrio</taxon>
    </lineage>
</organism>
<keyword evidence="2" id="KW-0479">Metal-binding</keyword>
<dbReference type="Gene3D" id="3.30.1240.10">
    <property type="match status" value="1"/>
</dbReference>
<dbReference type="SFLD" id="SFLDS00003">
    <property type="entry name" value="Haloacid_Dehalogenase"/>
    <property type="match status" value="1"/>
</dbReference>
<dbReference type="SFLD" id="SFLDG01144">
    <property type="entry name" value="C2.B.4:_PGP_Like"/>
    <property type="match status" value="1"/>
</dbReference>
<evidence type="ECO:0000313" key="6">
    <source>
        <dbReference type="EMBL" id="UUM30714.1"/>
    </source>
</evidence>
<dbReference type="Proteomes" id="UP001058602">
    <property type="component" value="Chromosome 1"/>
</dbReference>
<evidence type="ECO:0000256" key="4">
    <source>
        <dbReference type="ARBA" id="ARBA00022842"/>
    </source>
</evidence>
<name>A0ABY5LFA5_9VIBR</name>
<evidence type="ECO:0000256" key="3">
    <source>
        <dbReference type="ARBA" id="ARBA00022801"/>
    </source>
</evidence>
<reference evidence="6" key="1">
    <citation type="submission" date="2022-07" db="EMBL/GenBank/DDBJ databases">
        <title>Complete genome of Vibrio japonicus strain JCM 31412T and phylogenomic assessment of the Nereis clade of the genus Vibrio.</title>
        <authorList>
            <person name="Shlafstein M.D."/>
            <person name="Emsley S.A."/>
            <person name="Ushijima B."/>
            <person name="Videau P."/>
            <person name="Saw J.H."/>
        </authorList>
    </citation>
    <scope>NUCLEOTIDE SEQUENCE</scope>
    <source>
        <strain evidence="6">JCM 31412</strain>
    </source>
</reference>
<dbReference type="InterPro" id="IPR006379">
    <property type="entry name" value="HAD-SF_hydro_IIB"/>
</dbReference>
<dbReference type="PANTHER" id="PTHR47267">
    <property type="match status" value="1"/>
</dbReference>
<proteinExistence type="inferred from homology"/>
<dbReference type="GO" id="GO:0016787">
    <property type="term" value="F:hydrolase activity"/>
    <property type="evidence" value="ECO:0007669"/>
    <property type="project" value="UniProtKB-KW"/>
</dbReference>
<dbReference type="EMBL" id="CP102096">
    <property type="protein sequence ID" value="UUM30714.1"/>
    <property type="molecule type" value="Genomic_DNA"/>
</dbReference>
<keyword evidence="7" id="KW-1185">Reference proteome</keyword>
<dbReference type="PANTHER" id="PTHR47267:SF4">
    <property type="entry name" value="PYRIDOXAL PHOSPHATE PHOSPHATASE YIGL"/>
    <property type="match status" value="1"/>
</dbReference>
<evidence type="ECO:0000256" key="5">
    <source>
        <dbReference type="ARBA" id="ARBA00034778"/>
    </source>
</evidence>
<dbReference type="Pfam" id="PF08282">
    <property type="entry name" value="Hydrolase_3"/>
    <property type="match status" value="1"/>
</dbReference>
<dbReference type="InterPro" id="IPR036412">
    <property type="entry name" value="HAD-like_sf"/>
</dbReference>
<dbReference type="InterPro" id="IPR000150">
    <property type="entry name" value="Cof"/>
</dbReference>
<dbReference type="SFLD" id="SFLDG01140">
    <property type="entry name" value="C2.B:_Phosphomannomutase_and_P"/>
    <property type="match status" value="1"/>
</dbReference>
<dbReference type="NCBIfam" id="TIGR01484">
    <property type="entry name" value="HAD-SF-IIB"/>
    <property type="match status" value="1"/>
</dbReference>
<evidence type="ECO:0000256" key="2">
    <source>
        <dbReference type="ARBA" id="ARBA00022723"/>
    </source>
</evidence>
<comment type="similarity">
    <text evidence="5">Belongs to the HAD-like hydrolase superfamily. Cof family.</text>
</comment>
<dbReference type="CDD" id="cd07516">
    <property type="entry name" value="HAD_Pase"/>
    <property type="match status" value="1"/>
</dbReference>
<evidence type="ECO:0000313" key="7">
    <source>
        <dbReference type="Proteomes" id="UP001058602"/>
    </source>
</evidence>
<dbReference type="PROSITE" id="PS01228">
    <property type="entry name" value="COF_1"/>
    <property type="match status" value="1"/>
</dbReference>
<accession>A0ABY5LFA5</accession>
<dbReference type="NCBIfam" id="TIGR00099">
    <property type="entry name" value="Cof-subfamily"/>
    <property type="match status" value="1"/>
</dbReference>
<gene>
    <name evidence="6" type="ORF">NP165_00565</name>
</gene>